<gene>
    <name evidence="1" type="ORF">ACFSCS_06180</name>
</gene>
<reference evidence="2" key="1">
    <citation type="journal article" date="2019" name="Int. J. Syst. Evol. Microbiol.">
        <title>The Global Catalogue of Microorganisms (GCM) 10K type strain sequencing project: providing services to taxonomists for standard genome sequencing and annotation.</title>
        <authorList>
            <consortium name="The Broad Institute Genomics Platform"/>
            <consortium name="The Broad Institute Genome Sequencing Center for Infectious Disease"/>
            <person name="Wu L."/>
            <person name="Ma J."/>
        </authorList>
    </citation>
    <scope>NUCLEOTIDE SEQUENCE [LARGE SCALE GENOMIC DNA]</scope>
    <source>
        <strain evidence="2">CAIM 431</strain>
    </source>
</reference>
<dbReference type="NCBIfam" id="TIGR01484">
    <property type="entry name" value="HAD-SF-IIB"/>
    <property type="match status" value="1"/>
</dbReference>
<dbReference type="EC" id="3.1.3.-" evidence="1"/>
<dbReference type="EMBL" id="JBHUFZ010000015">
    <property type="protein sequence ID" value="MFD1889778.1"/>
    <property type="molecule type" value="Genomic_DNA"/>
</dbReference>
<dbReference type="Pfam" id="PF08282">
    <property type="entry name" value="Hydrolase_3"/>
    <property type="match status" value="1"/>
</dbReference>
<dbReference type="PANTHER" id="PTHR10000:SF53">
    <property type="entry name" value="5-AMINO-6-(5-PHOSPHO-D-RIBITYLAMINO)URACIL PHOSPHATASE YBJI-RELATED"/>
    <property type="match status" value="1"/>
</dbReference>
<keyword evidence="1" id="KW-0378">Hydrolase</keyword>
<accession>A0ABW4RVW8</accession>
<evidence type="ECO:0000313" key="1">
    <source>
        <dbReference type="EMBL" id="MFD1889778.1"/>
    </source>
</evidence>
<dbReference type="SFLD" id="SFLDG01140">
    <property type="entry name" value="C2.B:_Phosphomannomutase_and_P"/>
    <property type="match status" value="1"/>
</dbReference>
<dbReference type="InterPro" id="IPR023214">
    <property type="entry name" value="HAD_sf"/>
</dbReference>
<proteinExistence type="predicted"/>
<dbReference type="CDD" id="cd07518">
    <property type="entry name" value="HAD_YbiV-Like"/>
    <property type="match status" value="1"/>
</dbReference>
<protein>
    <submittedName>
        <fullName evidence="1">Cof-type HAD-IIB family hydrolase</fullName>
        <ecNumber evidence="1">3.1.3.-</ecNumber>
    </submittedName>
</protein>
<evidence type="ECO:0000313" key="2">
    <source>
        <dbReference type="Proteomes" id="UP001597326"/>
    </source>
</evidence>
<dbReference type="Proteomes" id="UP001597326">
    <property type="component" value="Unassembled WGS sequence"/>
</dbReference>
<sequence>MQEFTTVAIDLDGTLFTPQHDYDRPRFARMLDACEARGIKVVIASGRQYRSMATMFDRPERLAFVGDNGSTVVDLGGERVHDAVLEPEVVRRTIELLDAHPEVSAVASGPDGAWMQHDAPELMHQVMPTAYEGLVLVDRLAQVDGPVSKFALTTDDGASQQVASELSAKLGGALVPVTTGHRGLDLIVPGRHKAFGLGLLLERWGRDFATLLAFGDSANDQEMLAAAGISYAMEGARQEALDAALYRAPSGTDSGVMVVVEELLGLDG</sequence>
<dbReference type="InterPro" id="IPR036412">
    <property type="entry name" value="HAD-like_sf"/>
</dbReference>
<dbReference type="InterPro" id="IPR006379">
    <property type="entry name" value="HAD-SF_hydro_IIB"/>
</dbReference>
<dbReference type="RefSeq" id="WP_343873396.1">
    <property type="nucleotide sequence ID" value="NZ_BAAAIX010000016.1"/>
</dbReference>
<comment type="caution">
    <text evidence="1">The sequence shown here is derived from an EMBL/GenBank/DDBJ whole genome shotgun (WGS) entry which is preliminary data.</text>
</comment>
<dbReference type="PROSITE" id="PS01229">
    <property type="entry name" value="COF_2"/>
    <property type="match status" value="1"/>
</dbReference>
<dbReference type="GO" id="GO:0016787">
    <property type="term" value="F:hydrolase activity"/>
    <property type="evidence" value="ECO:0007669"/>
    <property type="project" value="UniProtKB-KW"/>
</dbReference>
<dbReference type="SUPFAM" id="SSF56784">
    <property type="entry name" value="HAD-like"/>
    <property type="match status" value="1"/>
</dbReference>
<organism evidence="1 2">
    <name type="scientific">Luteococcus peritonei</name>
    <dbReference type="NCBI Taxonomy" id="88874"/>
    <lineage>
        <taxon>Bacteria</taxon>
        <taxon>Bacillati</taxon>
        <taxon>Actinomycetota</taxon>
        <taxon>Actinomycetes</taxon>
        <taxon>Propionibacteriales</taxon>
        <taxon>Propionibacteriaceae</taxon>
        <taxon>Luteococcus</taxon>
    </lineage>
</organism>
<dbReference type="SFLD" id="SFLDS00003">
    <property type="entry name" value="Haloacid_Dehalogenase"/>
    <property type="match status" value="1"/>
</dbReference>
<name>A0ABW4RVW8_9ACTN</name>
<dbReference type="Gene3D" id="3.40.50.1000">
    <property type="entry name" value="HAD superfamily/HAD-like"/>
    <property type="match status" value="1"/>
</dbReference>
<dbReference type="PANTHER" id="PTHR10000">
    <property type="entry name" value="PHOSPHOSERINE PHOSPHATASE"/>
    <property type="match status" value="1"/>
</dbReference>
<dbReference type="Gene3D" id="3.30.1240.10">
    <property type="match status" value="1"/>
</dbReference>
<keyword evidence="2" id="KW-1185">Reference proteome</keyword>